<dbReference type="OrthoDB" id="9808602at2"/>
<reference evidence="4 5" key="1">
    <citation type="submission" date="2018-07" db="EMBL/GenBank/DDBJ databases">
        <title>Genomic Encyclopedia of Type Strains, Phase III (KMG-III): the genomes of soil and plant-associated and newly described type strains.</title>
        <authorList>
            <person name="Whitman W."/>
        </authorList>
    </citation>
    <scope>NUCLEOTIDE SEQUENCE [LARGE SCALE GENOMIC DNA]</scope>
    <source>
        <strain evidence="4 5">CECT 7287</strain>
    </source>
</reference>
<protein>
    <submittedName>
        <fullName evidence="4">Lipopolysaccharide/colanic/teichoic acid biosynthesis glycosyltransferase</fullName>
    </submittedName>
</protein>
<proteinExistence type="inferred from homology"/>
<gene>
    <name evidence="4" type="ORF">DFP98_11283</name>
</gene>
<keyword evidence="2" id="KW-1133">Transmembrane helix</keyword>
<keyword evidence="5" id="KW-1185">Reference proteome</keyword>
<keyword evidence="2" id="KW-0472">Membrane</keyword>
<dbReference type="EMBL" id="QRDZ01000012">
    <property type="protein sequence ID" value="RED76365.1"/>
    <property type="molecule type" value="Genomic_DNA"/>
</dbReference>
<dbReference type="PANTHER" id="PTHR30576:SF10">
    <property type="entry name" value="SLL5057 PROTEIN"/>
    <property type="match status" value="1"/>
</dbReference>
<dbReference type="AlphaFoldDB" id="A0A3D9JQW6"/>
<comment type="similarity">
    <text evidence="1">Belongs to the bacterial sugar transferase family.</text>
</comment>
<evidence type="ECO:0000259" key="3">
    <source>
        <dbReference type="Pfam" id="PF02397"/>
    </source>
</evidence>
<dbReference type="Pfam" id="PF02397">
    <property type="entry name" value="Bac_transf"/>
    <property type="match status" value="1"/>
</dbReference>
<feature type="transmembrane region" description="Helical" evidence="2">
    <location>
        <begin position="45"/>
        <end position="66"/>
    </location>
</feature>
<dbReference type="Proteomes" id="UP000256977">
    <property type="component" value="Unassembled WGS sequence"/>
</dbReference>
<comment type="caution">
    <text evidence="4">The sequence shown here is derived from an EMBL/GenBank/DDBJ whole genome shotgun (WGS) entry which is preliminary data.</text>
</comment>
<keyword evidence="2" id="KW-0812">Transmembrane</keyword>
<sequence length="234" mass="26790">MNTGPHYRDEAIGGASSNYRPTVLRKRETRRTFSLYSAMKRTVDLIGSLTGLVLISPMLAVAAALIKWEDPQGPVIFRQTRIGKDGKPFCMYKLRSMYTDAEDKLKELLDRNEINGAMFKMKEDPRVTKIGRFIRKTSIDELPQLFNVIKGEMSLVGPRPPLPREVEEYTERDKRRLSVTPGCTGLWQVSGRSSLSFKEMVELDIAYIEKRCLWFDLKIMLRTFKAVAGSRDAF</sequence>
<feature type="domain" description="Bacterial sugar transferase" evidence="3">
    <location>
        <begin position="40"/>
        <end position="227"/>
    </location>
</feature>
<dbReference type="RefSeq" id="WP_116061659.1">
    <property type="nucleotide sequence ID" value="NZ_QRDZ01000012.1"/>
</dbReference>
<accession>A0A3D9JQW6</accession>
<evidence type="ECO:0000256" key="2">
    <source>
        <dbReference type="SAM" id="Phobius"/>
    </source>
</evidence>
<dbReference type="PANTHER" id="PTHR30576">
    <property type="entry name" value="COLANIC BIOSYNTHESIS UDP-GLUCOSE LIPID CARRIER TRANSFERASE"/>
    <property type="match status" value="1"/>
</dbReference>
<evidence type="ECO:0000256" key="1">
    <source>
        <dbReference type="ARBA" id="ARBA00006464"/>
    </source>
</evidence>
<organism evidence="4 5">
    <name type="scientific">Cohnella phaseoli</name>
    <dbReference type="NCBI Taxonomy" id="456490"/>
    <lineage>
        <taxon>Bacteria</taxon>
        <taxon>Bacillati</taxon>
        <taxon>Bacillota</taxon>
        <taxon>Bacilli</taxon>
        <taxon>Bacillales</taxon>
        <taxon>Paenibacillaceae</taxon>
        <taxon>Cohnella</taxon>
    </lineage>
</organism>
<evidence type="ECO:0000313" key="4">
    <source>
        <dbReference type="EMBL" id="RED76365.1"/>
    </source>
</evidence>
<dbReference type="InterPro" id="IPR003362">
    <property type="entry name" value="Bact_transf"/>
</dbReference>
<dbReference type="GO" id="GO:0016780">
    <property type="term" value="F:phosphotransferase activity, for other substituted phosphate groups"/>
    <property type="evidence" value="ECO:0007669"/>
    <property type="project" value="TreeGrafter"/>
</dbReference>
<evidence type="ECO:0000313" key="5">
    <source>
        <dbReference type="Proteomes" id="UP000256977"/>
    </source>
</evidence>
<name>A0A3D9JQW6_9BACL</name>
<keyword evidence="4" id="KW-0808">Transferase</keyword>